<protein>
    <submittedName>
        <fullName evidence="3">Uncharacterized SAM-binding protein YcdF, DUF218 family</fullName>
    </submittedName>
</protein>
<accession>A0A1T4WS32</accession>
<dbReference type="CDD" id="cd06259">
    <property type="entry name" value="YdcF-like"/>
    <property type="match status" value="1"/>
</dbReference>
<evidence type="ECO:0000313" key="4">
    <source>
        <dbReference type="Proteomes" id="UP000189735"/>
    </source>
</evidence>
<evidence type="ECO:0000259" key="2">
    <source>
        <dbReference type="Pfam" id="PF02698"/>
    </source>
</evidence>
<sequence length="348" mass="37079">MTAVGIGLACTLAFLALYLVCRWSDPRMLRNGVFLTAAILFAGATAVIALPESVVSSYILTLGAALLALIGGIALGVALIVNGLQMLHREGRSLGNLLSLIAGVVVLALPALIVVLFSWAEGFHRGDPLDPAVMALLALLILVASYFGLSFVAFALYAVVYSRMRHRLAPQAIVVLGCGLIGGQVSPLLRSRLDRALALYEAERAAGRRPLLVPSGGKGDDETRAEGAAMAEYLLSQGADPADVAAETASRTTEENLRFSRVVHEEAGRDGQMIVVTSNYHVLRAAVIARRLGLPAQVIGARTANYYVPSAFLREYVAIVVEHRWLNLLVCTPFVAFCAFVAITRSQP</sequence>
<name>A0A1T4WS32_9MICO</name>
<keyword evidence="1" id="KW-0472">Membrane</keyword>
<dbReference type="Pfam" id="PF02698">
    <property type="entry name" value="DUF218"/>
    <property type="match status" value="1"/>
</dbReference>
<dbReference type="RefSeq" id="WP_078712964.1">
    <property type="nucleotide sequence ID" value="NZ_FUYG01000001.1"/>
</dbReference>
<dbReference type="InterPro" id="IPR003848">
    <property type="entry name" value="DUF218"/>
</dbReference>
<gene>
    <name evidence="3" type="ORF">SAMN06295879_0101</name>
</gene>
<keyword evidence="1" id="KW-1133">Transmembrane helix</keyword>
<dbReference type="AlphaFoldDB" id="A0A1T4WS32"/>
<keyword evidence="1" id="KW-0812">Transmembrane</keyword>
<evidence type="ECO:0000313" key="3">
    <source>
        <dbReference type="EMBL" id="SKA79655.1"/>
    </source>
</evidence>
<organism evidence="3 4">
    <name type="scientific">Agreia bicolorata</name>
    <dbReference type="NCBI Taxonomy" id="110935"/>
    <lineage>
        <taxon>Bacteria</taxon>
        <taxon>Bacillati</taxon>
        <taxon>Actinomycetota</taxon>
        <taxon>Actinomycetes</taxon>
        <taxon>Micrococcales</taxon>
        <taxon>Microbacteriaceae</taxon>
        <taxon>Agreia</taxon>
    </lineage>
</organism>
<dbReference type="GO" id="GO:0005886">
    <property type="term" value="C:plasma membrane"/>
    <property type="evidence" value="ECO:0007669"/>
    <property type="project" value="TreeGrafter"/>
</dbReference>
<proteinExistence type="predicted"/>
<dbReference type="InterPro" id="IPR051599">
    <property type="entry name" value="Cell_Envelope_Assoc"/>
</dbReference>
<dbReference type="GO" id="GO:0043164">
    <property type="term" value="P:Gram-negative-bacterium-type cell wall biogenesis"/>
    <property type="evidence" value="ECO:0007669"/>
    <property type="project" value="TreeGrafter"/>
</dbReference>
<evidence type="ECO:0000256" key="1">
    <source>
        <dbReference type="SAM" id="Phobius"/>
    </source>
</evidence>
<feature type="transmembrane region" description="Helical" evidence="1">
    <location>
        <begin position="6"/>
        <end position="21"/>
    </location>
</feature>
<dbReference type="EMBL" id="FUYG01000001">
    <property type="protein sequence ID" value="SKA79655.1"/>
    <property type="molecule type" value="Genomic_DNA"/>
</dbReference>
<feature type="transmembrane region" description="Helical" evidence="1">
    <location>
        <begin position="94"/>
        <end position="120"/>
    </location>
</feature>
<feature type="domain" description="DUF218" evidence="2">
    <location>
        <begin position="171"/>
        <end position="318"/>
    </location>
</feature>
<dbReference type="Gene3D" id="3.40.50.620">
    <property type="entry name" value="HUPs"/>
    <property type="match status" value="1"/>
</dbReference>
<feature type="transmembrane region" description="Helical" evidence="1">
    <location>
        <begin position="132"/>
        <end position="160"/>
    </location>
</feature>
<feature type="transmembrane region" description="Helical" evidence="1">
    <location>
        <begin position="325"/>
        <end position="343"/>
    </location>
</feature>
<reference evidence="4" key="1">
    <citation type="submission" date="2017-02" db="EMBL/GenBank/DDBJ databases">
        <authorList>
            <person name="Varghese N."/>
            <person name="Submissions S."/>
        </authorList>
    </citation>
    <scope>NUCLEOTIDE SEQUENCE [LARGE SCALE GENOMIC DNA]</scope>
    <source>
        <strain evidence="4">VKM Ac-2052</strain>
    </source>
</reference>
<dbReference type="PANTHER" id="PTHR30336">
    <property type="entry name" value="INNER MEMBRANE PROTEIN, PROBABLE PERMEASE"/>
    <property type="match status" value="1"/>
</dbReference>
<feature type="transmembrane region" description="Helical" evidence="1">
    <location>
        <begin position="33"/>
        <end position="51"/>
    </location>
</feature>
<dbReference type="GO" id="GO:0000270">
    <property type="term" value="P:peptidoglycan metabolic process"/>
    <property type="evidence" value="ECO:0007669"/>
    <property type="project" value="TreeGrafter"/>
</dbReference>
<feature type="transmembrane region" description="Helical" evidence="1">
    <location>
        <begin position="57"/>
        <end position="82"/>
    </location>
</feature>
<dbReference type="PANTHER" id="PTHR30336:SF4">
    <property type="entry name" value="ENVELOPE BIOGENESIS FACTOR ELYC"/>
    <property type="match status" value="1"/>
</dbReference>
<dbReference type="Proteomes" id="UP000189735">
    <property type="component" value="Unassembled WGS sequence"/>
</dbReference>
<dbReference type="InterPro" id="IPR014729">
    <property type="entry name" value="Rossmann-like_a/b/a_fold"/>
</dbReference>